<feature type="domain" description="DUF155" evidence="4">
    <location>
        <begin position="173"/>
        <end position="343"/>
    </location>
</feature>
<comment type="caution">
    <text evidence="5">The sequence shown here is derived from an EMBL/GenBank/DDBJ whole genome shotgun (WGS) entry which is preliminary data.</text>
</comment>
<evidence type="ECO:0000256" key="3">
    <source>
        <dbReference type="PROSITE-ProRule" id="PRU00708"/>
    </source>
</evidence>
<reference evidence="5" key="1">
    <citation type="submission" date="2020-06" db="EMBL/GenBank/DDBJ databases">
        <authorList>
            <person name="Li T."/>
            <person name="Hu X."/>
            <person name="Zhang T."/>
            <person name="Song X."/>
            <person name="Zhang H."/>
            <person name="Dai N."/>
            <person name="Sheng W."/>
            <person name="Hou X."/>
            <person name="Wei L."/>
        </authorList>
    </citation>
    <scope>NUCLEOTIDE SEQUENCE</scope>
    <source>
        <strain evidence="5">KEN8</strain>
        <tissue evidence="5">Leaf</tissue>
    </source>
</reference>
<dbReference type="InterPro" id="IPR003734">
    <property type="entry name" value="DUF155"/>
</dbReference>
<dbReference type="NCBIfam" id="TIGR00756">
    <property type="entry name" value="PPR"/>
    <property type="match status" value="2"/>
</dbReference>
<dbReference type="Gene3D" id="1.25.40.10">
    <property type="entry name" value="Tetratricopeptide repeat domain"/>
    <property type="match status" value="3"/>
</dbReference>
<feature type="repeat" description="PPR" evidence="3">
    <location>
        <begin position="566"/>
        <end position="600"/>
    </location>
</feature>
<evidence type="ECO:0000256" key="1">
    <source>
        <dbReference type="ARBA" id="ARBA00008306"/>
    </source>
</evidence>
<name>A0AAW2JAC4_9LAMI</name>
<protein>
    <submittedName>
        <fullName evidence="5">Pentatricopeptide repeat-containing protein</fullName>
    </submittedName>
</protein>
<feature type="repeat" description="PPR" evidence="3">
    <location>
        <begin position="667"/>
        <end position="701"/>
    </location>
</feature>
<dbReference type="EMBL" id="JACGWM010001592">
    <property type="protein sequence ID" value="KAL0291186.1"/>
    <property type="molecule type" value="Genomic_DNA"/>
</dbReference>
<sequence length="737" mass="83438">MRLIMLTSRTKAILTIPTRTSPRSLSTLSRKPNPYPNFSFSIVSRRESVSSQSSWSFLQRSPGFAVSKCVSSISSSAASTVEWNDAVTGSEIGGVVGLEEEDEINETSTTSIPVRAYFFSTSVDLRSLVEQNKQNFIPPSSRMTNYVVLRFGDLKPDPNGLGSSLGGNDCCYMVVFQYGSIVLFNVRDHEVDGYLKIVERHSSGLLPEMRKDEYEVREKPTLSTWMQGGLDYIMLQYLNIDGIRTIGSVLGQSIALDYYVRQVDGMVAEFTDINRGMEKTGTFTMERKKLFQLVGKANSNLADVILKLGLFERSDIAWKDAKYAQIWEYLRDEFELTQRFASLDFKLKFVEHNIRFLQEILQNRKSDFLEWLIIILIDSLSALLLSCTNFKLLSEGKQLHAQVITWSLQKNHTLVPKLVSLYAAFGLLDNAYFIVTDSHVLHPFPWNILISSYVSKGHFEEAIFAYERMAIRQIIPDNFSYTYVLKACAEQSNLDFGKKVHRSINASSLNWNLFVQNALVSMYGRYGDLETARSNFKGALKLICQMRMSGHHLDPVAVIIGLEATNVITWNSIISGFAQWDLCEEATFLFRELLLIGIEPSYVTLAGILPPARVANLQHGKEFHCYIARREEFQGCLLIWNALIEMYARSGKGPVARRLFDLLDKRDAVTYTSMVAGYGMQGDVKLAIKVFEEMIRSEIKPDHMVMIAILSAYNHSGLVAQGQSLFEVHAKHLWNNS</sequence>
<dbReference type="Pfam" id="PF13041">
    <property type="entry name" value="PPR_2"/>
    <property type="match status" value="2"/>
</dbReference>
<dbReference type="PROSITE" id="PS51375">
    <property type="entry name" value="PPR"/>
    <property type="match status" value="3"/>
</dbReference>
<accession>A0AAW2JAC4</accession>
<feature type="repeat" description="PPR" evidence="3">
    <location>
        <begin position="442"/>
        <end position="476"/>
    </location>
</feature>
<organism evidence="5">
    <name type="scientific">Sesamum calycinum</name>
    <dbReference type="NCBI Taxonomy" id="2727403"/>
    <lineage>
        <taxon>Eukaryota</taxon>
        <taxon>Viridiplantae</taxon>
        <taxon>Streptophyta</taxon>
        <taxon>Embryophyta</taxon>
        <taxon>Tracheophyta</taxon>
        <taxon>Spermatophyta</taxon>
        <taxon>Magnoliopsida</taxon>
        <taxon>eudicotyledons</taxon>
        <taxon>Gunneridae</taxon>
        <taxon>Pentapetalae</taxon>
        <taxon>asterids</taxon>
        <taxon>lamiids</taxon>
        <taxon>Lamiales</taxon>
        <taxon>Pedaliaceae</taxon>
        <taxon>Sesamum</taxon>
    </lineage>
</organism>
<evidence type="ECO:0000256" key="2">
    <source>
        <dbReference type="ARBA" id="ARBA00022737"/>
    </source>
</evidence>
<dbReference type="PANTHER" id="PTHR16255:SF6">
    <property type="entry name" value="PROTEIN RETARDED ROOT GROWTH-LIKE"/>
    <property type="match status" value="1"/>
</dbReference>
<dbReference type="GO" id="GO:0005739">
    <property type="term" value="C:mitochondrion"/>
    <property type="evidence" value="ECO:0007669"/>
    <property type="project" value="UniProtKB-ARBA"/>
</dbReference>
<dbReference type="AlphaFoldDB" id="A0AAW2JAC4"/>
<proteinExistence type="inferred from homology"/>
<gene>
    <name evidence="5" type="ORF">Scaly_2645600</name>
</gene>
<keyword evidence="2" id="KW-0677">Repeat</keyword>
<dbReference type="PANTHER" id="PTHR16255">
    <property type="entry name" value="REQUIRED FOR MEIOTIC NUCLEAR DIVISION PROTEIN 1 HOMOLOG"/>
    <property type="match status" value="1"/>
</dbReference>
<dbReference type="InterPro" id="IPR002885">
    <property type="entry name" value="PPR_rpt"/>
</dbReference>
<dbReference type="Pfam" id="PF01535">
    <property type="entry name" value="PPR"/>
    <property type="match status" value="2"/>
</dbReference>
<evidence type="ECO:0000259" key="4">
    <source>
        <dbReference type="Pfam" id="PF02582"/>
    </source>
</evidence>
<reference evidence="5" key="2">
    <citation type="journal article" date="2024" name="Plant">
        <title>Genomic evolution and insights into agronomic trait innovations of Sesamum species.</title>
        <authorList>
            <person name="Miao H."/>
            <person name="Wang L."/>
            <person name="Qu L."/>
            <person name="Liu H."/>
            <person name="Sun Y."/>
            <person name="Le M."/>
            <person name="Wang Q."/>
            <person name="Wei S."/>
            <person name="Zheng Y."/>
            <person name="Lin W."/>
            <person name="Duan Y."/>
            <person name="Cao H."/>
            <person name="Xiong S."/>
            <person name="Wang X."/>
            <person name="Wei L."/>
            <person name="Li C."/>
            <person name="Ma Q."/>
            <person name="Ju M."/>
            <person name="Zhao R."/>
            <person name="Li G."/>
            <person name="Mu C."/>
            <person name="Tian Q."/>
            <person name="Mei H."/>
            <person name="Zhang T."/>
            <person name="Gao T."/>
            <person name="Zhang H."/>
        </authorList>
    </citation>
    <scope>NUCLEOTIDE SEQUENCE</scope>
    <source>
        <strain evidence="5">KEN8</strain>
    </source>
</reference>
<evidence type="ECO:0000313" key="5">
    <source>
        <dbReference type="EMBL" id="KAL0291186.1"/>
    </source>
</evidence>
<dbReference type="InterPro" id="IPR011990">
    <property type="entry name" value="TPR-like_helical_dom_sf"/>
</dbReference>
<dbReference type="InterPro" id="IPR051624">
    <property type="entry name" value="RMD1/Sad1-interacting"/>
</dbReference>
<dbReference type="Pfam" id="PF02582">
    <property type="entry name" value="DUF155"/>
    <property type="match status" value="1"/>
</dbReference>
<comment type="similarity">
    <text evidence="1">Belongs to the RMD1/sif2 family.</text>
</comment>